<name>A0A239IJI9_9RHOB</name>
<evidence type="ECO:0000313" key="2">
    <source>
        <dbReference type="EMBL" id="SNS93398.1"/>
    </source>
</evidence>
<evidence type="ECO:0000256" key="1">
    <source>
        <dbReference type="SAM" id="SignalP"/>
    </source>
</evidence>
<feature type="chain" id="PRO_5013031805" description="HEAT repeat-containing protein" evidence="1">
    <location>
        <begin position="27"/>
        <end position="357"/>
    </location>
</feature>
<proteinExistence type="predicted"/>
<gene>
    <name evidence="2" type="ORF">SAMN05421757_104409</name>
</gene>
<protein>
    <recommendedName>
        <fullName evidence="4">HEAT repeat-containing protein</fullName>
    </recommendedName>
</protein>
<dbReference type="AlphaFoldDB" id="A0A239IJI9"/>
<keyword evidence="1" id="KW-0732">Signal</keyword>
<evidence type="ECO:0000313" key="3">
    <source>
        <dbReference type="Proteomes" id="UP000198426"/>
    </source>
</evidence>
<dbReference type="RefSeq" id="WP_089233477.1">
    <property type="nucleotide sequence ID" value="NZ_FZOY01000004.1"/>
</dbReference>
<reference evidence="2 3" key="1">
    <citation type="submission" date="2017-06" db="EMBL/GenBank/DDBJ databases">
        <authorList>
            <person name="Kim H.J."/>
            <person name="Triplett B.A."/>
        </authorList>
    </citation>
    <scope>NUCLEOTIDE SEQUENCE [LARGE SCALE GENOMIC DNA]</scope>
    <source>
        <strain evidence="2 3">DSM 29339</strain>
    </source>
</reference>
<accession>A0A239IJI9</accession>
<dbReference type="Proteomes" id="UP000198426">
    <property type="component" value="Unassembled WGS sequence"/>
</dbReference>
<dbReference type="EMBL" id="FZOY01000004">
    <property type="protein sequence ID" value="SNS93398.1"/>
    <property type="molecule type" value="Genomic_DNA"/>
</dbReference>
<keyword evidence="3" id="KW-1185">Reference proteome</keyword>
<feature type="signal peptide" evidence="1">
    <location>
        <begin position="1"/>
        <end position="26"/>
    </location>
</feature>
<organism evidence="2 3">
    <name type="scientific">Tropicimonas sediminicola</name>
    <dbReference type="NCBI Taxonomy" id="1031541"/>
    <lineage>
        <taxon>Bacteria</taxon>
        <taxon>Pseudomonadati</taxon>
        <taxon>Pseudomonadota</taxon>
        <taxon>Alphaproteobacteria</taxon>
        <taxon>Rhodobacterales</taxon>
        <taxon>Roseobacteraceae</taxon>
        <taxon>Tropicimonas</taxon>
    </lineage>
</organism>
<dbReference type="OrthoDB" id="7702485at2"/>
<evidence type="ECO:0008006" key="4">
    <source>
        <dbReference type="Google" id="ProtNLM"/>
    </source>
</evidence>
<sequence length="357" mass="39378">MQSFKRLAAPFALAATISLPAGEASACAFHTYLPERTVVDMLLETENVVLARPDSEDPFRFTAVAALEGTLEQAALPTLVDSTTRRKMSANPEDVVLFARDGGGYGPFVRLAYLDGPYREIVETIMERKEDWVMGDDLGRYQFFADLLSHSDPTIRALALRELDTAPYDLLRAVDLTVDTDAILRDLWQIYEAPYVPIRLLLLGLSDSDAARAEIRRGLETERLRPTAFRLGPLATALVELDGAEGIAELETLFLSEPGASAEAQELVVEALAIHAVSSTPEMRARIISALADFATLRPDRADAVARQFQIRYDFGMADALAELLESGTIRSAKVLIPVSTYVMMARQDQTMMTEFQ</sequence>